<dbReference type="Proteomes" id="UP000024635">
    <property type="component" value="Unassembled WGS sequence"/>
</dbReference>
<dbReference type="EMBL" id="JARK01001602">
    <property type="protein sequence ID" value="EYB87279.1"/>
    <property type="molecule type" value="Genomic_DNA"/>
</dbReference>
<gene>
    <name evidence="1" type="primary">Acey_s0266.g730</name>
    <name evidence="1" type="ORF">Y032_0266g730</name>
</gene>
<sequence>MVAKVKEEKNAETTRRTDIWRSNNTCVICQDHCPSREDKDKHENQTKHKKKLLIYEFFAKEVPKFGPFSGPSVLVKRYTACGEQLVGLECLHELHFSFSSQPWWACSICYESGALMEQADVHLMSMSHITTYLDEFHSSKTASLQMDGDRLKVFEEIKRLCNEVLEEQGGELLPPECLVMDANITEKEAMAKLAVEAERTKPSYRIHTDCTNEAHSRKILQCLICRQLIAVNDELLKRIWSTHELSPAHRQAVAINQFLEQFDVEYVLDTDVPAPKAPIKWKTENECNYGPICGVKFLVTFKKHNFCHLCSCRVESIEQHFSSESHIIQFLTLSNPVEMFHVSRFSRKSRMKKVLEMVSGPKFRFENEQSRRVHADWFPKDMEHILKPESHEFPTLMPPLSPLTIDSLCLFCTVCWLTVRVDKDVKDEGEAVWNSHCAEKSHFEFAIRRACFGFDDGFFVPMSSNIPKAPWTLHGKWTEVKEGDEEFYVQTQSDVGLEFVVDDQENQEVICTLCARWFPRGMDQQINNHIRSYRHLNHYLHVTNRNLLSMLMVQKTEAASRELTLEWLKRSVHHDTDEMRVYSPEMALRMKHWGTVPIRKIDAANYDSTHRPVFECVMNVVDKVAEDGAELMQIPVREALLAAAVKIHAIKQRNGNVERILCRCTVFRRTSSGSGRAEFSLVNSYQVRTADLDDGGVAGLRCLIVVNRDLPYAPESRLNLVSQALNIHCGKCPPPRIRRNGSLRYKSTKKSFLCEAGFFRIILCLRFLHFKKVTATNPSARNKLFPDVSCVVDDASSQMIFT</sequence>
<name>A0A016SAG1_9BILA</name>
<keyword evidence="2" id="KW-1185">Reference proteome</keyword>
<evidence type="ECO:0000313" key="1">
    <source>
        <dbReference type="EMBL" id="EYB87279.1"/>
    </source>
</evidence>
<protein>
    <submittedName>
        <fullName evidence="1">Uncharacterized protein</fullName>
    </submittedName>
</protein>
<comment type="caution">
    <text evidence="1">The sequence shown here is derived from an EMBL/GenBank/DDBJ whole genome shotgun (WGS) entry which is preliminary data.</text>
</comment>
<organism evidence="1 2">
    <name type="scientific">Ancylostoma ceylanicum</name>
    <dbReference type="NCBI Taxonomy" id="53326"/>
    <lineage>
        <taxon>Eukaryota</taxon>
        <taxon>Metazoa</taxon>
        <taxon>Ecdysozoa</taxon>
        <taxon>Nematoda</taxon>
        <taxon>Chromadorea</taxon>
        <taxon>Rhabditida</taxon>
        <taxon>Rhabditina</taxon>
        <taxon>Rhabditomorpha</taxon>
        <taxon>Strongyloidea</taxon>
        <taxon>Ancylostomatidae</taxon>
        <taxon>Ancylostomatinae</taxon>
        <taxon>Ancylostoma</taxon>
    </lineage>
</organism>
<dbReference type="AlphaFoldDB" id="A0A016SAG1"/>
<evidence type="ECO:0000313" key="2">
    <source>
        <dbReference type="Proteomes" id="UP000024635"/>
    </source>
</evidence>
<dbReference type="STRING" id="53326.A0A016SAG1"/>
<reference evidence="2" key="1">
    <citation type="journal article" date="2015" name="Nat. Genet.">
        <title>The genome and transcriptome of the zoonotic hookworm Ancylostoma ceylanicum identify infection-specific gene families.</title>
        <authorList>
            <person name="Schwarz E.M."/>
            <person name="Hu Y."/>
            <person name="Antoshechkin I."/>
            <person name="Miller M.M."/>
            <person name="Sternberg P.W."/>
            <person name="Aroian R.V."/>
        </authorList>
    </citation>
    <scope>NUCLEOTIDE SEQUENCE</scope>
    <source>
        <strain evidence="2">HY135</strain>
    </source>
</reference>
<accession>A0A016SAG1</accession>
<proteinExistence type="predicted"/>
<dbReference type="OrthoDB" id="5834603at2759"/>